<dbReference type="Gene3D" id="3.40.30.10">
    <property type="entry name" value="Glutaredoxin"/>
    <property type="match status" value="1"/>
</dbReference>
<dbReference type="SUPFAM" id="SSF52833">
    <property type="entry name" value="Thioredoxin-like"/>
    <property type="match status" value="1"/>
</dbReference>
<dbReference type="InterPro" id="IPR005955">
    <property type="entry name" value="GST_Zeta"/>
</dbReference>
<evidence type="ECO:0000259" key="3">
    <source>
        <dbReference type="PROSITE" id="PS50405"/>
    </source>
</evidence>
<dbReference type="InterPro" id="IPR036249">
    <property type="entry name" value="Thioredoxin-like_sf"/>
</dbReference>
<dbReference type="NCBIfam" id="TIGR01262">
    <property type="entry name" value="maiA"/>
    <property type="match status" value="1"/>
</dbReference>
<dbReference type="Pfam" id="PF00043">
    <property type="entry name" value="GST_C"/>
    <property type="match status" value="1"/>
</dbReference>
<dbReference type="EMBL" id="JBEVCJ010000003">
    <property type="protein sequence ID" value="MET1254253.1"/>
    <property type="molecule type" value="Genomic_DNA"/>
</dbReference>
<dbReference type="RefSeq" id="WP_353873810.1">
    <property type="nucleotide sequence ID" value="NZ_JBEVCJ010000003.1"/>
</dbReference>
<comment type="similarity">
    <text evidence="1">Belongs to the GST superfamily. Zeta family.</text>
</comment>
<comment type="caution">
    <text evidence="4">The sequence shown here is derived from an EMBL/GenBank/DDBJ whole genome shotgun (WGS) entry which is preliminary data.</text>
</comment>
<dbReference type="InterPro" id="IPR004046">
    <property type="entry name" value="GST_C"/>
</dbReference>
<protein>
    <submittedName>
        <fullName evidence="4">Maleylacetoacetate isomerase</fullName>
        <ecNumber evidence="4">5.2.1.2</ecNumber>
    </submittedName>
</protein>
<reference evidence="4 5" key="1">
    <citation type="submission" date="2024-06" db="EMBL/GenBank/DDBJ databases">
        <authorList>
            <person name="Li F."/>
        </authorList>
    </citation>
    <scope>NUCLEOTIDE SEQUENCE [LARGE SCALE GENOMIC DNA]</scope>
    <source>
        <strain evidence="4 5">GXAS 311</strain>
    </source>
</reference>
<dbReference type="EC" id="5.2.1.2" evidence="4"/>
<dbReference type="InterPro" id="IPR004045">
    <property type="entry name" value="Glutathione_S-Trfase_N"/>
</dbReference>
<dbReference type="PANTHER" id="PTHR42673">
    <property type="entry name" value="MALEYLACETOACETATE ISOMERASE"/>
    <property type="match status" value="1"/>
</dbReference>
<dbReference type="InterPro" id="IPR034333">
    <property type="entry name" value="GST_Zeta_N"/>
</dbReference>
<proteinExistence type="inferred from homology"/>
<dbReference type="Gene3D" id="1.20.1050.10">
    <property type="match status" value="1"/>
</dbReference>
<dbReference type="SFLD" id="SFLDG00358">
    <property type="entry name" value="Main_(cytGST)"/>
    <property type="match status" value="1"/>
</dbReference>
<dbReference type="PROSITE" id="PS50404">
    <property type="entry name" value="GST_NTER"/>
    <property type="match status" value="1"/>
</dbReference>
<dbReference type="SUPFAM" id="SSF47616">
    <property type="entry name" value="GST C-terminal domain-like"/>
    <property type="match status" value="1"/>
</dbReference>
<organism evidence="4 5">
    <name type="scientific">Aliikangiella maris</name>
    <dbReference type="NCBI Taxonomy" id="3162458"/>
    <lineage>
        <taxon>Bacteria</taxon>
        <taxon>Pseudomonadati</taxon>
        <taxon>Pseudomonadota</taxon>
        <taxon>Gammaproteobacteria</taxon>
        <taxon>Oceanospirillales</taxon>
        <taxon>Pleioneaceae</taxon>
        <taxon>Aliikangiella</taxon>
    </lineage>
</organism>
<dbReference type="CDD" id="cd03191">
    <property type="entry name" value="GST_C_Zeta"/>
    <property type="match status" value="1"/>
</dbReference>
<dbReference type="PANTHER" id="PTHR42673:SF21">
    <property type="entry name" value="GLUTATHIONE S-TRANSFERASE YFCF"/>
    <property type="match status" value="1"/>
</dbReference>
<evidence type="ECO:0000313" key="5">
    <source>
        <dbReference type="Proteomes" id="UP001548189"/>
    </source>
</evidence>
<feature type="domain" description="GST N-terminal" evidence="2">
    <location>
        <begin position="1"/>
        <end position="83"/>
    </location>
</feature>
<dbReference type="Pfam" id="PF13417">
    <property type="entry name" value="GST_N_3"/>
    <property type="match status" value="1"/>
</dbReference>
<accession>A0ABV2BQQ3</accession>
<name>A0ABV2BQQ3_9GAMM</name>
<keyword evidence="4" id="KW-0413">Isomerase</keyword>
<evidence type="ECO:0000256" key="1">
    <source>
        <dbReference type="ARBA" id="ARBA00010007"/>
    </source>
</evidence>
<dbReference type="GO" id="GO:0016034">
    <property type="term" value="F:maleylacetoacetate isomerase activity"/>
    <property type="evidence" value="ECO:0007669"/>
    <property type="project" value="UniProtKB-EC"/>
</dbReference>
<dbReference type="InterPro" id="IPR036282">
    <property type="entry name" value="Glutathione-S-Trfase_C_sf"/>
</dbReference>
<gene>
    <name evidence="4" type="primary">maiA</name>
    <name evidence="4" type="ORF">ABVT43_03835</name>
</gene>
<dbReference type="InterPro" id="IPR010987">
    <property type="entry name" value="Glutathione-S-Trfase_C-like"/>
</dbReference>
<sequence>MIKLYGYWRSTAAYRVRIVLNLKQVSYTQESVHLVKDGGEQHKPEYQALNPQQLVPTLIDENITIGQSIAIIEYLEEKYCLPQLLPTEPAKRALTRQLCQLVACDVHPLNNLRVLQYLSGELKTSDEQKIQWYHHWIREGFKAYEALLEKYQIQGNYSLGDELTLADACLIPQIYNANRFNFPMEEFPKLSAINDNCLKLERFQNAVPENQPDAVI</sequence>
<feature type="domain" description="GST C-terminal" evidence="3">
    <location>
        <begin position="88"/>
        <end position="216"/>
    </location>
</feature>
<dbReference type="InterPro" id="IPR034330">
    <property type="entry name" value="GST_Zeta_C"/>
</dbReference>
<keyword evidence="5" id="KW-1185">Reference proteome</keyword>
<evidence type="ECO:0000259" key="2">
    <source>
        <dbReference type="PROSITE" id="PS50404"/>
    </source>
</evidence>
<dbReference type="PROSITE" id="PS50405">
    <property type="entry name" value="GST_CTER"/>
    <property type="match status" value="1"/>
</dbReference>
<dbReference type="SFLD" id="SFLDS00019">
    <property type="entry name" value="Glutathione_Transferase_(cytos"/>
    <property type="match status" value="1"/>
</dbReference>
<evidence type="ECO:0000313" key="4">
    <source>
        <dbReference type="EMBL" id="MET1254253.1"/>
    </source>
</evidence>
<dbReference type="Proteomes" id="UP001548189">
    <property type="component" value="Unassembled WGS sequence"/>
</dbReference>
<dbReference type="CDD" id="cd03042">
    <property type="entry name" value="GST_N_Zeta"/>
    <property type="match status" value="1"/>
</dbReference>
<dbReference type="InterPro" id="IPR040079">
    <property type="entry name" value="Glutathione_S-Trfase"/>
</dbReference>